<sequence length="133" mass="14552">MNSIIATVAFAATLCLVNARPQAQGNTPIPIVSFVNEPAVDGTYKFAFETGNGIAVQEQGQLKNPGVKDQEAQTAQGQSSYTAPDGTPIITQWFADETGFLKTLPPYLPYTERHNFYIPKMFLSCGYANPFER</sequence>
<dbReference type="GO" id="GO:0008010">
    <property type="term" value="F:structural constituent of chitin-based larval cuticle"/>
    <property type="evidence" value="ECO:0007669"/>
    <property type="project" value="TreeGrafter"/>
</dbReference>
<protein>
    <submittedName>
        <fullName evidence="5">Endocuticle structural glycoprotein SgAbd-8</fullName>
    </submittedName>
</protein>
<dbReference type="EMBL" id="HBUF01571342">
    <property type="protein sequence ID" value="CAG6766683.1"/>
    <property type="molecule type" value="Transcribed_RNA"/>
</dbReference>
<feature type="compositionally biased region" description="Polar residues" evidence="3">
    <location>
        <begin position="72"/>
        <end position="82"/>
    </location>
</feature>
<proteinExistence type="predicted"/>
<evidence type="ECO:0000256" key="1">
    <source>
        <dbReference type="ARBA" id="ARBA00022460"/>
    </source>
</evidence>
<dbReference type="AlphaFoldDB" id="A0A8D9AK59"/>
<feature type="signal peptide" evidence="4">
    <location>
        <begin position="1"/>
        <end position="19"/>
    </location>
</feature>
<evidence type="ECO:0000256" key="3">
    <source>
        <dbReference type="SAM" id="MobiDB-lite"/>
    </source>
</evidence>
<dbReference type="PRINTS" id="PR00947">
    <property type="entry name" value="CUTICLE"/>
</dbReference>
<dbReference type="PROSITE" id="PS51155">
    <property type="entry name" value="CHIT_BIND_RR_2"/>
    <property type="match status" value="1"/>
</dbReference>
<feature type="chain" id="PRO_5036429025" evidence="4">
    <location>
        <begin position="20"/>
        <end position="133"/>
    </location>
</feature>
<evidence type="ECO:0000256" key="2">
    <source>
        <dbReference type="PROSITE-ProRule" id="PRU00497"/>
    </source>
</evidence>
<keyword evidence="4" id="KW-0732">Signal</keyword>
<dbReference type="Pfam" id="PF00379">
    <property type="entry name" value="Chitin_bind_4"/>
    <property type="match status" value="1"/>
</dbReference>
<evidence type="ECO:0000313" key="5">
    <source>
        <dbReference type="EMBL" id="CAG6766682.1"/>
    </source>
</evidence>
<dbReference type="GO" id="GO:0062129">
    <property type="term" value="C:chitin-based extracellular matrix"/>
    <property type="evidence" value="ECO:0007669"/>
    <property type="project" value="TreeGrafter"/>
</dbReference>
<dbReference type="PANTHER" id="PTHR10380:SF173">
    <property type="entry name" value="CUTICULAR PROTEIN 47EF, ISOFORM C-RELATED"/>
    <property type="match status" value="1"/>
</dbReference>
<dbReference type="PANTHER" id="PTHR10380">
    <property type="entry name" value="CUTICLE PROTEIN"/>
    <property type="match status" value="1"/>
</dbReference>
<name>A0A8D9AK59_9HEMI</name>
<evidence type="ECO:0000256" key="4">
    <source>
        <dbReference type="SAM" id="SignalP"/>
    </source>
</evidence>
<dbReference type="InterPro" id="IPR050468">
    <property type="entry name" value="Cuticle_Struct_Prot"/>
</dbReference>
<dbReference type="EMBL" id="HBUF01571341">
    <property type="protein sequence ID" value="CAG6766682.1"/>
    <property type="molecule type" value="Transcribed_RNA"/>
</dbReference>
<accession>A0A8D9AK59</accession>
<dbReference type="InterPro" id="IPR000618">
    <property type="entry name" value="Insect_cuticle"/>
</dbReference>
<feature type="region of interest" description="Disordered" evidence="3">
    <location>
        <begin position="62"/>
        <end position="84"/>
    </location>
</feature>
<keyword evidence="1 2" id="KW-0193">Cuticle</keyword>
<organism evidence="5">
    <name type="scientific">Cacopsylla melanoneura</name>
    <dbReference type="NCBI Taxonomy" id="428564"/>
    <lineage>
        <taxon>Eukaryota</taxon>
        <taxon>Metazoa</taxon>
        <taxon>Ecdysozoa</taxon>
        <taxon>Arthropoda</taxon>
        <taxon>Hexapoda</taxon>
        <taxon>Insecta</taxon>
        <taxon>Pterygota</taxon>
        <taxon>Neoptera</taxon>
        <taxon>Paraneoptera</taxon>
        <taxon>Hemiptera</taxon>
        <taxon>Sternorrhyncha</taxon>
        <taxon>Psylloidea</taxon>
        <taxon>Psyllidae</taxon>
        <taxon>Psyllinae</taxon>
        <taxon>Cacopsylla</taxon>
    </lineage>
</organism>
<reference evidence="5" key="1">
    <citation type="submission" date="2021-05" db="EMBL/GenBank/DDBJ databases">
        <authorList>
            <person name="Alioto T."/>
            <person name="Alioto T."/>
            <person name="Gomez Garrido J."/>
        </authorList>
    </citation>
    <scope>NUCLEOTIDE SEQUENCE</scope>
</reference>